<sequence>MALAMSLGDEPPVYRIDLALPPAERYVHVAREYRSQLLSLTGLFDELVQDILPDGYDGVVRWIKRAARLFLRRLYSREETEEIRGISRETGIEMYLLVALNVLLDLMMGCTSGVARARSKRNSSTETRLLHFRTLDWGMDALRKVLVRFEFVRGPDYTTVLATNITYVGFVGVLTGVRKGLSLSLNFRPNHDASSRFRNCRYYVSHLIVLLGLRQSISSILRQYIIPLHPPSHKSFSHLLPLSKIWPALSRTPSTAAYLILCDGDAGVVLEKDHRTANVAYASSFIVATNNDHITPAASSPLEEEDGPDHGAASGMGAVVSMTDLIEDSKMRKKCMQANWDRKVKQARQKQLAASTARRDPLRRTRGSRKQAGDLSPTATPSTTPFASDLHTDIEVTATLEEIVNWTTTYPTTNEMTHLAVVMDASEGKVSWIRRYPEPLYLDSTAYI</sequence>
<dbReference type="RefSeq" id="XP_022582224.1">
    <property type="nucleotide sequence ID" value="XM_022722715.1"/>
</dbReference>
<dbReference type="AlphaFoldDB" id="A0A1L9SKW2"/>
<feature type="compositionally biased region" description="Low complexity" evidence="2">
    <location>
        <begin position="376"/>
        <end position="387"/>
    </location>
</feature>
<feature type="region of interest" description="Disordered" evidence="2">
    <location>
        <begin position="340"/>
        <end position="387"/>
    </location>
</feature>
<dbReference type="GeneID" id="34609180"/>
<gene>
    <name evidence="4" type="ORF">ASPZODRAFT_131272</name>
</gene>
<dbReference type="EMBL" id="KV878340">
    <property type="protein sequence ID" value="OJJ47714.1"/>
    <property type="molecule type" value="Genomic_DNA"/>
</dbReference>
<keyword evidence="5" id="KW-1185">Reference proteome</keyword>
<dbReference type="Pfam" id="PF15508">
    <property type="entry name" value="NAAA-beta"/>
    <property type="match status" value="1"/>
</dbReference>
<feature type="region of interest" description="Disordered" evidence="2">
    <location>
        <begin position="296"/>
        <end position="315"/>
    </location>
</feature>
<reference evidence="5" key="1">
    <citation type="journal article" date="2017" name="Genome Biol.">
        <title>Comparative genomics reveals high biological diversity and specific adaptations in the industrially and medically important fungal genus Aspergillus.</title>
        <authorList>
            <person name="de Vries R.P."/>
            <person name="Riley R."/>
            <person name="Wiebenga A."/>
            <person name="Aguilar-Osorio G."/>
            <person name="Amillis S."/>
            <person name="Uchima C.A."/>
            <person name="Anderluh G."/>
            <person name="Asadollahi M."/>
            <person name="Askin M."/>
            <person name="Barry K."/>
            <person name="Battaglia E."/>
            <person name="Bayram O."/>
            <person name="Benocci T."/>
            <person name="Braus-Stromeyer S.A."/>
            <person name="Caldana C."/>
            <person name="Canovas D."/>
            <person name="Cerqueira G.C."/>
            <person name="Chen F."/>
            <person name="Chen W."/>
            <person name="Choi C."/>
            <person name="Clum A."/>
            <person name="Dos Santos R.A."/>
            <person name="Damasio A.R."/>
            <person name="Diallinas G."/>
            <person name="Emri T."/>
            <person name="Fekete E."/>
            <person name="Flipphi M."/>
            <person name="Freyberg S."/>
            <person name="Gallo A."/>
            <person name="Gournas C."/>
            <person name="Habgood R."/>
            <person name="Hainaut M."/>
            <person name="Harispe M.L."/>
            <person name="Henrissat B."/>
            <person name="Hilden K.S."/>
            <person name="Hope R."/>
            <person name="Hossain A."/>
            <person name="Karabika E."/>
            <person name="Karaffa L."/>
            <person name="Karanyi Z."/>
            <person name="Krasevec N."/>
            <person name="Kuo A."/>
            <person name="Kusch H."/>
            <person name="LaButti K."/>
            <person name="Lagendijk E.L."/>
            <person name="Lapidus A."/>
            <person name="Levasseur A."/>
            <person name="Lindquist E."/>
            <person name="Lipzen A."/>
            <person name="Logrieco A.F."/>
            <person name="MacCabe A."/>
            <person name="Maekelae M.R."/>
            <person name="Malavazi I."/>
            <person name="Melin P."/>
            <person name="Meyer V."/>
            <person name="Mielnichuk N."/>
            <person name="Miskei M."/>
            <person name="Molnar A.P."/>
            <person name="Mule G."/>
            <person name="Ngan C.Y."/>
            <person name="Orejas M."/>
            <person name="Orosz E."/>
            <person name="Ouedraogo J.P."/>
            <person name="Overkamp K.M."/>
            <person name="Park H.-S."/>
            <person name="Perrone G."/>
            <person name="Piumi F."/>
            <person name="Punt P.J."/>
            <person name="Ram A.F."/>
            <person name="Ramon A."/>
            <person name="Rauscher S."/>
            <person name="Record E."/>
            <person name="Riano-Pachon D.M."/>
            <person name="Robert V."/>
            <person name="Roehrig J."/>
            <person name="Ruller R."/>
            <person name="Salamov A."/>
            <person name="Salih N.S."/>
            <person name="Samson R.A."/>
            <person name="Sandor E."/>
            <person name="Sanguinetti M."/>
            <person name="Schuetze T."/>
            <person name="Sepcic K."/>
            <person name="Shelest E."/>
            <person name="Sherlock G."/>
            <person name="Sophianopoulou V."/>
            <person name="Squina F.M."/>
            <person name="Sun H."/>
            <person name="Susca A."/>
            <person name="Todd R.B."/>
            <person name="Tsang A."/>
            <person name="Unkles S.E."/>
            <person name="van de Wiele N."/>
            <person name="van Rossen-Uffink D."/>
            <person name="Oliveira J.V."/>
            <person name="Vesth T.C."/>
            <person name="Visser J."/>
            <person name="Yu J.-H."/>
            <person name="Zhou M."/>
            <person name="Andersen M.R."/>
            <person name="Archer D.B."/>
            <person name="Baker S.E."/>
            <person name="Benoit I."/>
            <person name="Brakhage A.A."/>
            <person name="Braus G.H."/>
            <person name="Fischer R."/>
            <person name="Frisvad J.C."/>
            <person name="Goldman G.H."/>
            <person name="Houbraken J."/>
            <person name="Oakley B."/>
            <person name="Pocsi I."/>
            <person name="Scazzocchio C."/>
            <person name="Seiboth B."/>
            <person name="vanKuyk P.A."/>
            <person name="Wortman J."/>
            <person name="Dyer P.S."/>
            <person name="Grigoriev I.V."/>
        </authorList>
    </citation>
    <scope>NUCLEOTIDE SEQUENCE [LARGE SCALE GENOMIC DNA]</scope>
    <source>
        <strain evidence="5">CBS 506.65</strain>
    </source>
</reference>
<protein>
    <recommendedName>
        <fullName evidence="1">ceramidase</fullName>
        <ecNumber evidence="1">3.5.1.23</ecNumber>
    </recommendedName>
</protein>
<dbReference type="InterPro" id="IPR029130">
    <property type="entry name" value="Acid_ceramidase_N"/>
</dbReference>
<proteinExistence type="predicted"/>
<evidence type="ECO:0000313" key="4">
    <source>
        <dbReference type="EMBL" id="OJJ47714.1"/>
    </source>
</evidence>
<accession>A0A1L9SKW2</accession>
<evidence type="ECO:0000256" key="2">
    <source>
        <dbReference type="SAM" id="MobiDB-lite"/>
    </source>
</evidence>
<dbReference type="Proteomes" id="UP000184188">
    <property type="component" value="Unassembled WGS sequence"/>
</dbReference>
<name>A0A1L9SKW2_9EURO</name>
<dbReference type="EC" id="3.5.1.23" evidence="1"/>
<dbReference type="PANTHER" id="PTHR28583">
    <property type="entry name" value="ACID AMIDASE"/>
    <property type="match status" value="1"/>
</dbReference>
<evidence type="ECO:0000313" key="5">
    <source>
        <dbReference type="Proteomes" id="UP000184188"/>
    </source>
</evidence>
<dbReference type="STRING" id="1073090.A0A1L9SKW2"/>
<evidence type="ECO:0000259" key="3">
    <source>
        <dbReference type="Pfam" id="PF15508"/>
    </source>
</evidence>
<organism evidence="4 5">
    <name type="scientific">Penicilliopsis zonata CBS 506.65</name>
    <dbReference type="NCBI Taxonomy" id="1073090"/>
    <lineage>
        <taxon>Eukaryota</taxon>
        <taxon>Fungi</taxon>
        <taxon>Dikarya</taxon>
        <taxon>Ascomycota</taxon>
        <taxon>Pezizomycotina</taxon>
        <taxon>Eurotiomycetes</taxon>
        <taxon>Eurotiomycetidae</taxon>
        <taxon>Eurotiales</taxon>
        <taxon>Aspergillaceae</taxon>
        <taxon>Penicilliopsis</taxon>
    </lineage>
</organism>
<dbReference type="OrthoDB" id="5273684at2759"/>
<dbReference type="VEuPathDB" id="FungiDB:ASPZODRAFT_131272"/>
<dbReference type="PANTHER" id="PTHR28583:SF1">
    <property type="entry name" value="ACID CERAMIDASE"/>
    <property type="match status" value="1"/>
</dbReference>
<feature type="domain" description="Acid ceramidase N-terminal" evidence="3">
    <location>
        <begin position="10"/>
        <end position="74"/>
    </location>
</feature>
<dbReference type="GO" id="GO:0017040">
    <property type="term" value="F:N-acylsphingosine amidohydrolase activity"/>
    <property type="evidence" value="ECO:0007669"/>
    <property type="project" value="UniProtKB-EC"/>
</dbReference>
<evidence type="ECO:0000256" key="1">
    <source>
        <dbReference type="ARBA" id="ARBA00011891"/>
    </source>
</evidence>